<sequence length="382" mass="42365">MKDLKIDLNYLQTILIDLLNIPSPSGYTDQIVHYVGEELERLDIPFEITRKGAIRAFIKGKKTSPGRAIAAHLDTLGAMVTSIKENTRLGVTMIGHWSARFAEGTRVTIFTDTTTYRGTILPLKASGHTYNEEIDTQVVSWDNLELRIDEIVDSKEDVLQKGIRVGDFIAIDPYPEITDSGYINSRHLDNKAGVASLLAALKAIKDAGITLPVDCYPLFTVLEEVGNGASAIIPEQVAAMVAVDNSTIAPGQNSSERGVTIAMKDSTGPFDYHLTHKLIRICKENDILHQRDVFRFYRSDLASATAAGHDIRTSLICFALDSSHGYERTHIDSLEAVAKLLMFYLQSPVGIQHDDKPFNSLQGFPRQVEQKVIRQIDKVKVK</sequence>
<name>A0ABS0BX62_9GAMM</name>
<dbReference type="SUPFAM" id="SSF53187">
    <property type="entry name" value="Zn-dependent exopeptidases"/>
    <property type="match status" value="1"/>
</dbReference>
<dbReference type="SUPFAM" id="SSF101821">
    <property type="entry name" value="Aminopeptidase/glucanase lid domain"/>
    <property type="match status" value="1"/>
</dbReference>
<keyword evidence="8" id="KW-1185">Reference proteome</keyword>
<proteinExistence type="inferred from homology"/>
<dbReference type="PIRSF" id="PIRSF001123">
    <property type="entry name" value="PepA_GA"/>
    <property type="match status" value="1"/>
</dbReference>
<keyword evidence="2" id="KW-0031">Aminopeptidase</keyword>
<evidence type="ECO:0000313" key="8">
    <source>
        <dbReference type="Proteomes" id="UP001193680"/>
    </source>
</evidence>
<organism evidence="7 8">
    <name type="scientific">Thiomicrorhabdus heinhorstiae</name>
    <dbReference type="NCBI Taxonomy" id="2748010"/>
    <lineage>
        <taxon>Bacteria</taxon>
        <taxon>Pseudomonadati</taxon>
        <taxon>Pseudomonadota</taxon>
        <taxon>Gammaproteobacteria</taxon>
        <taxon>Thiotrichales</taxon>
        <taxon>Piscirickettsiaceae</taxon>
        <taxon>Thiomicrorhabdus</taxon>
    </lineage>
</organism>
<evidence type="ECO:0000313" key="7">
    <source>
        <dbReference type="EMBL" id="MBF6057665.1"/>
    </source>
</evidence>
<keyword evidence="5" id="KW-0378">Hydrolase</keyword>
<gene>
    <name evidence="7" type="ORF">H8792_004860</name>
</gene>
<comment type="similarity">
    <text evidence="1 6">Belongs to the peptidase M42 family.</text>
</comment>
<dbReference type="NCBIfam" id="TIGR03106">
    <property type="entry name" value="trio_M42_hydro"/>
    <property type="match status" value="1"/>
</dbReference>
<protein>
    <submittedName>
        <fullName evidence="7">Osmoprotectant NAGGN system M42 family peptidase</fullName>
    </submittedName>
</protein>
<evidence type="ECO:0000256" key="4">
    <source>
        <dbReference type="ARBA" id="ARBA00022723"/>
    </source>
</evidence>
<evidence type="ECO:0000256" key="1">
    <source>
        <dbReference type="ARBA" id="ARBA00006272"/>
    </source>
</evidence>
<dbReference type="PANTHER" id="PTHR32481">
    <property type="entry name" value="AMINOPEPTIDASE"/>
    <property type="match status" value="1"/>
</dbReference>
<dbReference type="CDD" id="cd05657">
    <property type="entry name" value="M42_glucanase_like"/>
    <property type="match status" value="1"/>
</dbReference>
<dbReference type="InterPro" id="IPR051464">
    <property type="entry name" value="Peptidase_M42_aminopept"/>
</dbReference>
<dbReference type="Gene3D" id="3.40.630.10">
    <property type="entry name" value="Zn peptidases"/>
    <property type="match status" value="1"/>
</dbReference>
<dbReference type="InterPro" id="IPR023367">
    <property type="entry name" value="Peptidase_M42_dom2"/>
</dbReference>
<dbReference type="RefSeq" id="WP_185977803.1">
    <property type="nucleotide sequence ID" value="NZ_JACBGI020000005.1"/>
</dbReference>
<evidence type="ECO:0000256" key="3">
    <source>
        <dbReference type="ARBA" id="ARBA00022670"/>
    </source>
</evidence>
<comment type="caution">
    <text evidence="7">The sequence shown here is derived from an EMBL/GenBank/DDBJ whole genome shotgun (WGS) entry which is preliminary data.</text>
</comment>
<evidence type="ECO:0000256" key="5">
    <source>
        <dbReference type="ARBA" id="ARBA00022801"/>
    </source>
</evidence>
<dbReference type="EMBL" id="JACBGI020000005">
    <property type="protein sequence ID" value="MBF6057665.1"/>
    <property type="molecule type" value="Genomic_DNA"/>
</dbReference>
<evidence type="ECO:0000256" key="2">
    <source>
        <dbReference type="ARBA" id="ARBA00022438"/>
    </source>
</evidence>
<dbReference type="Pfam" id="PF05343">
    <property type="entry name" value="Peptidase_M42"/>
    <property type="match status" value="1"/>
</dbReference>
<keyword evidence="4" id="KW-0479">Metal-binding</keyword>
<dbReference type="InterPro" id="IPR008007">
    <property type="entry name" value="Peptidase_M42"/>
</dbReference>
<evidence type="ECO:0000256" key="6">
    <source>
        <dbReference type="PIRNR" id="PIRNR001123"/>
    </source>
</evidence>
<reference evidence="7 8" key="1">
    <citation type="submission" date="2020-11" db="EMBL/GenBank/DDBJ databases">
        <title>Sulfur oxidizing isolate from Hospital Hole Sinkhole.</title>
        <authorList>
            <person name="Scott K.M."/>
        </authorList>
    </citation>
    <scope>NUCLEOTIDE SEQUENCE [LARGE SCALE GENOMIC DNA]</scope>
    <source>
        <strain evidence="7 8">HH1</strain>
    </source>
</reference>
<accession>A0ABS0BX62</accession>
<dbReference type="PANTHER" id="PTHR32481:SF7">
    <property type="entry name" value="AMINOPEPTIDASE YHFE-RELATED"/>
    <property type="match status" value="1"/>
</dbReference>
<dbReference type="InterPro" id="IPR017537">
    <property type="entry name" value="Peptidase_M42_hydrolase"/>
</dbReference>
<keyword evidence="3" id="KW-0645">Protease</keyword>
<dbReference type="Proteomes" id="UP001193680">
    <property type="component" value="Unassembled WGS sequence"/>
</dbReference>
<dbReference type="Gene3D" id="2.40.30.40">
    <property type="entry name" value="Peptidase M42, domain 2"/>
    <property type="match status" value="1"/>
</dbReference>